<dbReference type="Pfam" id="PF02518">
    <property type="entry name" value="HATPase_c"/>
    <property type="match status" value="1"/>
</dbReference>
<comment type="catalytic activity">
    <reaction evidence="1">
        <text>ATP + protein L-histidine = ADP + protein N-phospho-L-histidine.</text>
        <dbReference type="EC" id="2.7.13.3"/>
    </reaction>
</comment>
<dbReference type="PROSITE" id="PS50109">
    <property type="entry name" value="HIS_KIN"/>
    <property type="match status" value="1"/>
</dbReference>
<dbReference type="PROSITE" id="PS50110">
    <property type="entry name" value="RESPONSE_REGULATORY"/>
    <property type="match status" value="1"/>
</dbReference>
<dbReference type="EC" id="2.7.13.3" evidence="2"/>
<dbReference type="SMART" id="SM00387">
    <property type="entry name" value="HATPase_c"/>
    <property type="match status" value="1"/>
</dbReference>
<evidence type="ECO:0000259" key="9">
    <source>
        <dbReference type="PROSITE" id="PS50110"/>
    </source>
</evidence>
<dbReference type="InterPro" id="IPR004358">
    <property type="entry name" value="Sig_transdc_His_kin-like_C"/>
</dbReference>
<evidence type="ECO:0000313" key="10">
    <source>
        <dbReference type="EMBL" id="MBE9032198.1"/>
    </source>
</evidence>
<keyword evidence="5 10" id="KW-0418">Kinase</keyword>
<dbReference type="InterPro" id="IPR050736">
    <property type="entry name" value="Sensor_HK_Regulatory"/>
</dbReference>
<dbReference type="Pfam" id="PF00512">
    <property type="entry name" value="HisKA"/>
    <property type="match status" value="1"/>
</dbReference>
<dbReference type="SUPFAM" id="SSF55874">
    <property type="entry name" value="ATPase domain of HSP90 chaperone/DNA topoisomerase II/histidine kinase"/>
    <property type="match status" value="1"/>
</dbReference>
<dbReference type="SMART" id="SM00448">
    <property type="entry name" value="REC"/>
    <property type="match status" value="1"/>
</dbReference>
<dbReference type="Gene3D" id="1.10.287.130">
    <property type="match status" value="1"/>
</dbReference>
<dbReference type="GO" id="GO:0000155">
    <property type="term" value="F:phosphorelay sensor kinase activity"/>
    <property type="evidence" value="ECO:0007669"/>
    <property type="project" value="InterPro"/>
</dbReference>
<dbReference type="InterPro" id="IPR005467">
    <property type="entry name" value="His_kinase_dom"/>
</dbReference>
<dbReference type="SUPFAM" id="SSF47384">
    <property type="entry name" value="Homodimeric domain of signal transducing histidine kinase"/>
    <property type="match status" value="1"/>
</dbReference>
<dbReference type="Proteomes" id="UP000625316">
    <property type="component" value="Unassembled WGS sequence"/>
</dbReference>
<gene>
    <name evidence="10" type="ORF">IQ266_20880</name>
</gene>
<name>A0A928VR11_9CYAN</name>
<evidence type="ECO:0000313" key="11">
    <source>
        <dbReference type="Proteomes" id="UP000625316"/>
    </source>
</evidence>
<comment type="caution">
    <text evidence="10">The sequence shown here is derived from an EMBL/GenBank/DDBJ whole genome shotgun (WGS) entry which is preliminary data.</text>
</comment>
<dbReference type="SMART" id="SM00388">
    <property type="entry name" value="HisKA"/>
    <property type="match status" value="1"/>
</dbReference>
<dbReference type="PANTHER" id="PTHR43711:SF26">
    <property type="entry name" value="SENSOR HISTIDINE KINASE RCSC"/>
    <property type="match status" value="1"/>
</dbReference>
<reference evidence="10" key="1">
    <citation type="submission" date="2020-10" db="EMBL/GenBank/DDBJ databases">
        <authorList>
            <person name="Castelo-Branco R."/>
            <person name="Eusebio N."/>
            <person name="Adriana R."/>
            <person name="Vieira A."/>
            <person name="Brugerolle De Fraissinette N."/>
            <person name="Rezende De Castro R."/>
            <person name="Schneider M.P."/>
            <person name="Vasconcelos V."/>
            <person name="Leao P.N."/>
        </authorList>
    </citation>
    <scope>NUCLEOTIDE SEQUENCE</scope>
    <source>
        <strain evidence="10">LEGE 11480</strain>
    </source>
</reference>
<dbReference type="AlphaFoldDB" id="A0A928VR11"/>
<evidence type="ECO:0000256" key="6">
    <source>
        <dbReference type="ARBA" id="ARBA00023012"/>
    </source>
</evidence>
<dbReference type="RefSeq" id="WP_264327017.1">
    <property type="nucleotide sequence ID" value="NZ_JADEXQ010000093.1"/>
</dbReference>
<evidence type="ECO:0000256" key="3">
    <source>
        <dbReference type="ARBA" id="ARBA00022553"/>
    </source>
</evidence>
<dbReference type="InterPro" id="IPR003594">
    <property type="entry name" value="HATPase_dom"/>
</dbReference>
<dbReference type="PRINTS" id="PR00344">
    <property type="entry name" value="BCTRLSENSOR"/>
</dbReference>
<evidence type="ECO:0000256" key="5">
    <source>
        <dbReference type="ARBA" id="ARBA00022777"/>
    </source>
</evidence>
<dbReference type="InterPro" id="IPR036890">
    <property type="entry name" value="HATPase_C_sf"/>
</dbReference>
<evidence type="ECO:0000256" key="4">
    <source>
        <dbReference type="ARBA" id="ARBA00022679"/>
    </source>
</evidence>
<dbReference type="PANTHER" id="PTHR43711">
    <property type="entry name" value="TWO-COMPONENT HISTIDINE KINASE"/>
    <property type="match status" value="1"/>
</dbReference>
<evidence type="ECO:0000256" key="1">
    <source>
        <dbReference type="ARBA" id="ARBA00000085"/>
    </source>
</evidence>
<dbReference type="CDD" id="cd00082">
    <property type="entry name" value="HisKA"/>
    <property type="match status" value="1"/>
</dbReference>
<dbReference type="Gene3D" id="3.40.50.2300">
    <property type="match status" value="1"/>
</dbReference>
<sequence length="389" mass="43393">MSGASTISTEKPVQTHTKLLIVQNEPEIPVSLQHRLNQAGYLISGIATSATESLHHASQNPPDIVLVDMQLNSDLDGVETATELWENFGTPIVYLTDETETGAWQRARTAQPYGLLFKPLNEGDLLSTISNALLHHQREQDIQTELAERQSQVELKSRLVSIVSHEFRNPLNTILFSTELLQRYRDQVSEEKRDTYFQRINSAVQRMNQLLDDVLMIGATESGKISFQPLPIDLLSFAQDIVHEFQPYNQDVVEFTCETSVDPLVIVDEKLIRHIITNLISNGIKYSPQGTIVEFHITLDPSNAVFRIRDHGIGITPADQEKLFTAFHRGSNARRIPGTGLGLSIVKQCVDLHHGSITLKSEPGHGSTFTVTIPLNQAMQSGYDDHSGD</sequence>
<protein>
    <recommendedName>
        <fullName evidence="2">histidine kinase</fullName>
        <ecNumber evidence="2">2.7.13.3</ecNumber>
    </recommendedName>
</protein>
<keyword evidence="11" id="KW-1185">Reference proteome</keyword>
<feature type="domain" description="Histidine kinase" evidence="8">
    <location>
        <begin position="162"/>
        <end position="377"/>
    </location>
</feature>
<feature type="modified residue" description="4-aspartylphosphate" evidence="7">
    <location>
        <position position="68"/>
    </location>
</feature>
<dbReference type="Gene3D" id="3.30.565.10">
    <property type="entry name" value="Histidine kinase-like ATPase, C-terminal domain"/>
    <property type="match status" value="1"/>
</dbReference>
<organism evidence="10 11">
    <name type="scientific">Romeriopsis navalis LEGE 11480</name>
    <dbReference type="NCBI Taxonomy" id="2777977"/>
    <lineage>
        <taxon>Bacteria</taxon>
        <taxon>Bacillati</taxon>
        <taxon>Cyanobacteriota</taxon>
        <taxon>Cyanophyceae</taxon>
        <taxon>Leptolyngbyales</taxon>
        <taxon>Leptolyngbyaceae</taxon>
        <taxon>Romeriopsis</taxon>
        <taxon>Romeriopsis navalis</taxon>
    </lineage>
</organism>
<dbReference type="InterPro" id="IPR001789">
    <property type="entry name" value="Sig_transdc_resp-reg_receiver"/>
</dbReference>
<proteinExistence type="predicted"/>
<dbReference type="InterPro" id="IPR036097">
    <property type="entry name" value="HisK_dim/P_sf"/>
</dbReference>
<dbReference type="FunFam" id="3.30.565.10:FF:000006">
    <property type="entry name" value="Sensor histidine kinase WalK"/>
    <property type="match status" value="1"/>
</dbReference>
<evidence type="ECO:0000256" key="7">
    <source>
        <dbReference type="PROSITE-ProRule" id="PRU00169"/>
    </source>
</evidence>
<dbReference type="SUPFAM" id="SSF52172">
    <property type="entry name" value="CheY-like"/>
    <property type="match status" value="1"/>
</dbReference>
<evidence type="ECO:0000259" key="8">
    <source>
        <dbReference type="PROSITE" id="PS50109"/>
    </source>
</evidence>
<dbReference type="Pfam" id="PF00072">
    <property type="entry name" value="Response_reg"/>
    <property type="match status" value="1"/>
</dbReference>
<evidence type="ECO:0000256" key="2">
    <source>
        <dbReference type="ARBA" id="ARBA00012438"/>
    </source>
</evidence>
<dbReference type="InterPro" id="IPR003661">
    <property type="entry name" value="HisK_dim/P_dom"/>
</dbReference>
<dbReference type="EMBL" id="JADEXQ010000093">
    <property type="protein sequence ID" value="MBE9032198.1"/>
    <property type="molecule type" value="Genomic_DNA"/>
</dbReference>
<keyword evidence="3 7" id="KW-0597">Phosphoprotein</keyword>
<keyword evidence="6" id="KW-0902">Two-component regulatory system</keyword>
<accession>A0A928VR11</accession>
<keyword evidence="4" id="KW-0808">Transferase</keyword>
<dbReference type="InterPro" id="IPR011006">
    <property type="entry name" value="CheY-like_superfamily"/>
</dbReference>
<feature type="domain" description="Response regulatory" evidence="9">
    <location>
        <begin position="18"/>
        <end position="133"/>
    </location>
</feature>